<evidence type="ECO:0000313" key="1">
    <source>
        <dbReference type="EMBL" id="GAH98171.1"/>
    </source>
</evidence>
<name>X1JTU6_9ZZZZ</name>
<reference evidence="1" key="1">
    <citation type="journal article" date="2014" name="Front. Microbiol.">
        <title>High frequency of phylogenetically diverse reductive dehalogenase-homologous genes in deep subseafloor sedimentary metagenomes.</title>
        <authorList>
            <person name="Kawai M."/>
            <person name="Futagami T."/>
            <person name="Toyoda A."/>
            <person name="Takaki Y."/>
            <person name="Nishi S."/>
            <person name="Hori S."/>
            <person name="Arai W."/>
            <person name="Tsubouchi T."/>
            <person name="Morono Y."/>
            <person name="Uchiyama I."/>
            <person name="Ito T."/>
            <person name="Fujiyama A."/>
            <person name="Inagaki F."/>
            <person name="Takami H."/>
        </authorList>
    </citation>
    <scope>NUCLEOTIDE SEQUENCE</scope>
    <source>
        <strain evidence="1">Expedition CK06-06</strain>
    </source>
</reference>
<gene>
    <name evidence="1" type="ORF">S06H3_07356</name>
</gene>
<dbReference type="EMBL" id="BARV01002973">
    <property type="protein sequence ID" value="GAH98171.1"/>
    <property type="molecule type" value="Genomic_DNA"/>
</dbReference>
<comment type="caution">
    <text evidence="1">The sequence shown here is derived from an EMBL/GenBank/DDBJ whole genome shotgun (WGS) entry which is preliminary data.</text>
</comment>
<dbReference type="AlphaFoldDB" id="X1JTU6"/>
<proteinExistence type="predicted"/>
<accession>X1JTU6</accession>
<feature type="non-terminal residue" evidence="1">
    <location>
        <position position="1"/>
    </location>
</feature>
<sequence length="43" mass="5034">FGESTNVEAFIEEIRRSISEKADTTRKTDGQIFLNELRRCFPK</sequence>
<protein>
    <submittedName>
        <fullName evidence="1">Uncharacterized protein</fullName>
    </submittedName>
</protein>
<organism evidence="1">
    <name type="scientific">marine sediment metagenome</name>
    <dbReference type="NCBI Taxonomy" id="412755"/>
    <lineage>
        <taxon>unclassified sequences</taxon>
        <taxon>metagenomes</taxon>
        <taxon>ecological metagenomes</taxon>
    </lineage>
</organism>